<name>A0A1Q3BSF3_CEPFO</name>
<keyword evidence="3" id="KW-1185">Reference proteome</keyword>
<organism evidence="2 3">
    <name type="scientific">Cephalotus follicularis</name>
    <name type="common">Albany pitcher plant</name>
    <dbReference type="NCBI Taxonomy" id="3775"/>
    <lineage>
        <taxon>Eukaryota</taxon>
        <taxon>Viridiplantae</taxon>
        <taxon>Streptophyta</taxon>
        <taxon>Embryophyta</taxon>
        <taxon>Tracheophyta</taxon>
        <taxon>Spermatophyta</taxon>
        <taxon>Magnoliopsida</taxon>
        <taxon>eudicotyledons</taxon>
        <taxon>Gunneridae</taxon>
        <taxon>Pentapetalae</taxon>
        <taxon>rosids</taxon>
        <taxon>fabids</taxon>
        <taxon>Oxalidales</taxon>
        <taxon>Cephalotaceae</taxon>
        <taxon>Cephalotus</taxon>
    </lineage>
</organism>
<sequence>MTLKKTTPTMINHDESKKEKIWLVEKETENLKIKIDALKKTFSNFSNSSKKLETILGMQICVFDKAGLGYDEMNNVKHYQNFFERKKKIEKEKLEKEDIKKKNLRKKISKRKMLKSVVIIVAKMNIFHYLVFTIKMLCLFQMLLELGRFGFQKEP</sequence>
<evidence type="ECO:0000313" key="3">
    <source>
        <dbReference type="Proteomes" id="UP000187406"/>
    </source>
</evidence>
<comment type="caution">
    <text evidence="2">The sequence shown here is derived from an EMBL/GenBank/DDBJ whole genome shotgun (WGS) entry which is preliminary data.</text>
</comment>
<keyword evidence="1" id="KW-0472">Membrane</keyword>
<dbReference type="Proteomes" id="UP000187406">
    <property type="component" value="Unassembled WGS sequence"/>
</dbReference>
<accession>A0A1Q3BSF3</accession>
<protein>
    <submittedName>
        <fullName evidence="2">Uncharacterized protein</fullName>
    </submittedName>
</protein>
<proteinExistence type="predicted"/>
<dbReference type="InParanoid" id="A0A1Q3BSF3"/>
<keyword evidence="1" id="KW-1133">Transmembrane helix</keyword>
<feature type="transmembrane region" description="Helical" evidence="1">
    <location>
        <begin position="117"/>
        <end position="144"/>
    </location>
</feature>
<dbReference type="AlphaFoldDB" id="A0A1Q3BSF3"/>
<reference evidence="3" key="1">
    <citation type="submission" date="2016-04" db="EMBL/GenBank/DDBJ databases">
        <title>Cephalotus genome sequencing.</title>
        <authorList>
            <person name="Fukushima K."/>
            <person name="Hasebe M."/>
            <person name="Fang X."/>
        </authorList>
    </citation>
    <scope>NUCLEOTIDE SEQUENCE [LARGE SCALE GENOMIC DNA]</scope>
    <source>
        <strain evidence="3">cv. St1</strain>
    </source>
</reference>
<evidence type="ECO:0000256" key="1">
    <source>
        <dbReference type="SAM" id="Phobius"/>
    </source>
</evidence>
<gene>
    <name evidence="2" type="ORF">CFOL_v3_14396</name>
</gene>
<dbReference type="EMBL" id="BDDD01000850">
    <property type="protein sequence ID" value="GAV70898.1"/>
    <property type="molecule type" value="Genomic_DNA"/>
</dbReference>
<evidence type="ECO:0000313" key="2">
    <source>
        <dbReference type="EMBL" id="GAV70898.1"/>
    </source>
</evidence>
<keyword evidence="1" id="KW-0812">Transmembrane</keyword>